<dbReference type="PANTHER" id="PTHR10502:SF102">
    <property type="entry name" value="ANNEXIN B11"/>
    <property type="match status" value="1"/>
</dbReference>
<dbReference type="InterPro" id="IPR018252">
    <property type="entry name" value="Annexin_repeat_CS"/>
</dbReference>
<dbReference type="FunFam" id="1.10.220.10:FF:000002">
    <property type="entry name" value="Annexin"/>
    <property type="match status" value="1"/>
</dbReference>
<dbReference type="GO" id="GO:0005634">
    <property type="term" value="C:nucleus"/>
    <property type="evidence" value="ECO:0007669"/>
    <property type="project" value="TreeGrafter"/>
</dbReference>
<evidence type="ECO:0000313" key="8">
    <source>
        <dbReference type="WBParaSite" id="PDA_v2.g14292.t1"/>
    </source>
</evidence>
<dbReference type="InterPro" id="IPR018502">
    <property type="entry name" value="Annexin_repeat"/>
</dbReference>
<dbReference type="FunFam" id="1.10.220.10:FF:000001">
    <property type="entry name" value="Annexin"/>
    <property type="match status" value="1"/>
</dbReference>
<protein>
    <recommendedName>
        <fullName evidence="6">Annexin</fullName>
    </recommendedName>
</protein>
<keyword evidence="3 6" id="KW-0106">Calcium</keyword>
<dbReference type="GO" id="GO:0005544">
    <property type="term" value="F:calcium-dependent phospholipid binding"/>
    <property type="evidence" value="ECO:0007669"/>
    <property type="project" value="UniProtKB-KW"/>
</dbReference>
<name>A0A914P8C4_9BILA</name>
<proteinExistence type="inferred from homology"/>
<reference evidence="8" key="1">
    <citation type="submission" date="2022-11" db="UniProtKB">
        <authorList>
            <consortium name="WormBaseParasite"/>
        </authorList>
    </citation>
    <scope>IDENTIFICATION</scope>
</reference>
<organism evidence="7 8">
    <name type="scientific">Panagrolaimus davidi</name>
    <dbReference type="NCBI Taxonomy" id="227884"/>
    <lineage>
        <taxon>Eukaryota</taxon>
        <taxon>Metazoa</taxon>
        <taxon>Ecdysozoa</taxon>
        <taxon>Nematoda</taxon>
        <taxon>Chromadorea</taxon>
        <taxon>Rhabditida</taxon>
        <taxon>Tylenchina</taxon>
        <taxon>Panagrolaimomorpha</taxon>
        <taxon>Panagrolaimoidea</taxon>
        <taxon>Panagrolaimidae</taxon>
        <taxon>Panagrolaimus</taxon>
    </lineage>
</organism>
<dbReference type="PROSITE" id="PS51897">
    <property type="entry name" value="ANNEXIN_2"/>
    <property type="match status" value="4"/>
</dbReference>
<keyword evidence="4 6" id="KW-0041">Annexin</keyword>
<dbReference type="SMART" id="SM00335">
    <property type="entry name" value="ANX"/>
    <property type="match status" value="4"/>
</dbReference>
<evidence type="ECO:0000256" key="1">
    <source>
        <dbReference type="ARBA" id="ARBA00007831"/>
    </source>
</evidence>
<accession>A0A914P8C4</accession>
<dbReference type="AlphaFoldDB" id="A0A914P8C4"/>
<dbReference type="FunFam" id="1.10.220.10:FF:000004">
    <property type="entry name" value="Annexin"/>
    <property type="match status" value="1"/>
</dbReference>
<sequence>MFTNKPSIHPYHAFNSNADAEKLHKAMKGVGCDKDKIIDVLCERSNWQRQEIAEAYKVMYGKDLIHELKSELSGDFETFILGLMEIPSHFDAHQLHKAIAGIGTKESVLIEIMTTRTNDQIRKIKAAYDEMFHHSLEHDIIGDTSGPFQNILVSLCQGERDESHHTDHHKAKHDAQKLFRAGETRLGKDDSCFNIILGSQNFAQLYLIFDEYEHVAEHSIEKAIETEFKGDIRDALLAIIKVIRNRSSFFAELLYNSMKGMGTRDNDLIRLIVSRSEVDLRDIAQVYQQKYEKSLKDAIKSECSGAYKNGLIALVKGNH</sequence>
<dbReference type="GO" id="GO:0005737">
    <property type="term" value="C:cytoplasm"/>
    <property type="evidence" value="ECO:0007669"/>
    <property type="project" value="TreeGrafter"/>
</dbReference>
<dbReference type="FunFam" id="1.10.220.10:FF:000003">
    <property type="entry name" value="Annexin"/>
    <property type="match status" value="1"/>
</dbReference>
<dbReference type="SUPFAM" id="SSF47874">
    <property type="entry name" value="Annexin"/>
    <property type="match status" value="1"/>
</dbReference>
<keyword evidence="5 6" id="KW-0111">Calcium/phospholipid-binding</keyword>
<dbReference type="WBParaSite" id="PDA_v2.g14292.t1">
    <property type="protein sequence ID" value="PDA_v2.g14292.t1"/>
    <property type="gene ID" value="PDA_v2.g14292"/>
</dbReference>
<evidence type="ECO:0000256" key="2">
    <source>
        <dbReference type="ARBA" id="ARBA00022737"/>
    </source>
</evidence>
<evidence type="ECO:0000256" key="5">
    <source>
        <dbReference type="ARBA" id="ARBA00023302"/>
    </source>
</evidence>
<evidence type="ECO:0000313" key="7">
    <source>
        <dbReference type="Proteomes" id="UP000887578"/>
    </source>
</evidence>
<dbReference type="GO" id="GO:0012506">
    <property type="term" value="C:vesicle membrane"/>
    <property type="evidence" value="ECO:0007669"/>
    <property type="project" value="TreeGrafter"/>
</dbReference>
<dbReference type="InterPro" id="IPR037104">
    <property type="entry name" value="Annexin_sf"/>
</dbReference>
<dbReference type="PANTHER" id="PTHR10502">
    <property type="entry name" value="ANNEXIN"/>
    <property type="match status" value="1"/>
</dbReference>
<keyword evidence="7" id="KW-1185">Reference proteome</keyword>
<dbReference type="InterPro" id="IPR001464">
    <property type="entry name" value="Annexin"/>
</dbReference>
<dbReference type="GO" id="GO:0001786">
    <property type="term" value="F:phosphatidylserine binding"/>
    <property type="evidence" value="ECO:0007669"/>
    <property type="project" value="TreeGrafter"/>
</dbReference>
<evidence type="ECO:0000256" key="6">
    <source>
        <dbReference type="RuleBase" id="RU003540"/>
    </source>
</evidence>
<dbReference type="GO" id="GO:0005509">
    <property type="term" value="F:calcium ion binding"/>
    <property type="evidence" value="ECO:0007669"/>
    <property type="project" value="InterPro"/>
</dbReference>
<comment type="similarity">
    <text evidence="1 6">Belongs to the annexin family.</text>
</comment>
<dbReference type="PROSITE" id="PS00223">
    <property type="entry name" value="ANNEXIN_1"/>
    <property type="match status" value="2"/>
</dbReference>
<keyword evidence="2 6" id="KW-0677">Repeat</keyword>
<dbReference type="GO" id="GO:0005886">
    <property type="term" value="C:plasma membrane"/>
    <property type="evidence" value="ECO:0007669"/>
    <property type="project" value="TreeGrafter"/>
</dbReference>
<dbReference type="PRINTS" id="PR00196">
    <property type="entry name" value="ANNEXIN"/>
</dbReference>
<dbReference type="Pfam" id="PF00191">
    <property type="entry name" value="Annexin"/>
    <property type="match status" value="4"/>
</dbReference>
<evidence type="ECO:0000256" key="4">
    <source>
        <dbReference type="ARBA" id="ARBA00023216"/>
    </source>
</evidence>
<dbReference type="Proteomes" id="UP000887578">
    <property type="component" value="Unplaced"/>
</dbReference>
<comment type="domain">
    <text evidence="6">A pair of annexin repeats may form one binding site for calcium and phospholipid.</text>
</comment>
<evidence type="ECO:0000256" key="3">
    <source>
        <dbReference type="ARBA" id="ARBA00022837"/>
    </source>
</evidence>
<dbReference type="Gene3D" id="1.10.220.10">
    <property type="entry name" value="Annexin"/>
    <property type="match status" value="4"/>
</dbReference>